<evidence type="ECO:0000313" key="2">
    <source>
        <dbReference type="EMBL" id="KAK3104376.1"/>
    </source>
</evidence>
<evidence type="ECO:0000313" key="3">
    <source>
        <dbReference type="Proteomes" id="UP001186944"/>
    </source>
</evidence>
<accession>A0AA89C7Q0</accession>
<gene>
    <name evidence="2" type="ORF">FSP39_000511</name>
</gene>
<dbReference type="EMBL" id="VSWD01000004">
    <property type="protein sequence ID" value="KAK3104376.1"/>
    <property type="molecule type" value="Genomic_DNA"/>
</dbReference>
<keyword evidence="3" id="KW-1185">Reference proteome</keyword>
<feature type="region of interest" description="Disordered" evidence="1">
    <location>
        <begin position="1"/>
        <end position="25"/>
    </location>
</feature>
<evidence type="ECO:0000256" key="1">
    <source>
        <dbReference type="SAM" id="MobiDB-lite"/>
    </source>
</evidence>
<comment type="caution">
    <text evidence="2">The sequence shown here is derived from an EMBL/GenBank/DDBJ whole genome shotgun (WGS) entry which is preliminary data.</text>
</comment>
<reference evidence="2" key="1">
    <citation type="submission" date="2019-08" db="EMBL/GenBank/DDBJ databases">
        <title>The improved chromosome-level genome for the pearl oyster Pinctada fucata martensii using PacBio sequencing and Hi-C.</title>
        <authorList>
            <person name="Zheng Z."/>
        </authorList>
    </citation>
    <scope>NUCLEOTIDE SEQUENCE</scope>
    <source>
        <strain evidence="2">ZZ-2019</strain>
        <tissue evidence="2">Adductor muscle</tissue>
    </source>
</reference>
<name>A0AA89C7Q0_PINIB</name>
<dbReference type="AlphaFoldDB" id="A0AA89C7Q0"/>
<dbReference type="Proteomes" id="UP001186944">
    <property type="component" value="Unassembled WGS sequence"/>
</dbReference>
<organism evidence="2 3">
    <name type="scientific">Pinctada imbricata</name>
    <name type="common">Atlantic pearl-oyster</name>
    <name type="synonym">Pinctada martensii</name>
    <dbReference type="NCBI Taxonomy" id="66713"/>
    <lineage>
        <taxon>Eukaryota</taxon>
        <taxon>Metazoa</taxon>
        <taxon>Spiralia</taxon>
        <taxon>Lophotrochozoa</taxon>
        <taxon>Mollusca</taxon>
        <taxon>Bivalvia</taxon>
        <taxon>Autobranchia</taxon>
        <taxon>Pteriomorphia</taxon>
        <taxon>Pterioida</taxon>
        <taxon>Pterioidea</taxon>
        <taxon>Pteriidae</taxon>
        <taxon>Pinctada</taxon>
    </lineage>
</organism>
<sequence length="147" mass="16849">MRTSRDVSSYPRENGVSVGRRSSDRLPIYDRRELDSSIDEIDIMLPGVCLSPRPPSVRPSTKMRPSRTSTCCSCCSLCDTPKSQLFQTMTPFELQHPDIYKREKTKVLPHCAFCQGDEMKKNLVQYCHGDVIKTFDWLMKDAKETPL</sequence>
<proteinExistence type="predicted"/>
<protein>
    <submittedName>
        <fullName evidence="2">Uncharacterized protein</fullName>
    </submittedName>
</protein>